<sequence length="60" mass="7163">MRIVEFVRMMRRKKVAIFLKEGNYSIVLATYIVGFNDAKYFSKYCKNQFGKNPLDYKKSL</sequence>
<evidence type="ECO:0000259" key="3">
    <source>
        <dbReference type="PROSITE" id="PS01124"/>
    </source>
</evidence>
<dbReference type="InterPro" id="IPR018060">
    <property type="entry name" value="HTH_AraC"/>
</dbReference>
<dbReference type="Gene3D" id="1.10.10.60">
    <property type="entry name" value="Homeodomain-like"/>
    <property type="match status" value="1"/>
</dbReference>
<reference evidence="4" key="1">
    <citation type="submission" date="2023-06" db="EMBL/GenBank/DDBJ databases">
        <title>Genomic of Parafulvivirga corallium.</title>
        <authorList>
            <person name="Wang G."/>
        </authorList>
    </citation>
    <scope>NUCLEOTIDE SEQUENCE</scope>
    <source>
        <strain evidence="4">BMA10</strain>
    </source>
</reference>
<dbReference type="EMBL" id="JAUJEA010000006">
    <property type="protein sequence ID" value="MDN5203178.1"/>
    <property type="molecule type" value="Genomic_DNA"/>
</dbReference>
<proteinExistence type="predicted"/>
<keyword evidence="5" id="KW-1185">Reference proteome</keyword>
<dbReference type="SUPFAM" id="SSF46689">
    <property type="entry name" value="Homeodomain-like"/>
    <property type="match status" value="1"/>
</dbReference>
<keyword evidence="2" id="KW-0804">Transcription</keyword>
<comment type="caution">
    <text evidence="4">The sequence shown here is derived from an EMBL/GenBank/DDBJ whole genome shotgun (WGS) entry which is preliminary data.</text>
</comment>
<gene>
    <name evidence="4" type="ORF">QQ008_17445</name>
</gene>
<dbReference type="PROSITE" id="PS01124">
    <property type="entry name" value="HTH_ARAC_FAMILY_2"/>
    <property type="match status" value="1"/>
</dbReference>
<feature type="domain" description="HTH araC/xylS-type" evidence="3">
    <location>
        <begin position="1"/>
        <end position="59"/>
    </location>
</feature>
<accession>A0ABT8KU69</accession>
<evidence type="ECO:0000313" key="4">
    <source>
        <dbReference type="EMBL" id="MDN5203178.1"/>
    </source>
</evidence>
<protein>
    <recommendedName>
        <fullName evidence="3">HTH araC/xylS-type domain-containing protein</fullName>
    </recommendedName>
</protein>
<evidence type="ECO:0000256" key="2">
    <source>
        <dbReference type="ARBA" id="ARBA00023163"/>
    </source>
</evidence>
<evidence type="ECO:0000313" key="5">
    <source>
        <dbReference type="Proteomes" id="UP001172082"/>
    </source>
</evidence>
<dbReference type="InterPro" id="IPR009057">
    <property type="entry name" value="Homeodomain-like_sf"/>
</dbReference>
<dbReference type="Proteomes" id="UP001172082">
    <property type="component" value="Unassembled WGS sequence"/>
</dbReference>
<dbReference type="RefSeq" id="WP_346753200.1">
    <property type="nucleotide sequence ID" value="NZ_JAUJEA010000006.1"/>
</dbReference>
<organism evidence="4 5">
    <name type="scientific">Splendidivirga corallicola</name>
    <dbReference type="NCBI Taxonomy" id="3051826"/>
    <lineage>
        <taxon>Bacteria</taxon>
        <taxon>Pseudomonadati</taxon>
        <taxon>Bacteroidota</taxon>
        <taxon>Cytophagia</taxon>
        <taxon>Cytophagales</taxon>
        <taxon>Splendidivirgaceae</taxon>
        <taxon>Splendidivirga</taxon>
    </lineage>
</organism>
<keyword evidence="1" id="KW-0805">Transcription regulation</keyword>
<name>A0ABT8KU69_9BACT</name>
<evidence type="ECO:0000256" key="1">
    <source>
        <dbReference type="ARBA" id="ARBA00023015"/>
    </source>
</evidence>